<accession>A0A2W5N8Y3</accession>
<proteinExistence type="predicted"/>
<name>A0A2W5N8Y3_RHOSU</name>
<dbReference type="Gene3D" id="3.40.50.300">
    <property type="entry name" value="P-loop containing nucleotide triphosphate hydrolases"/>
    <property type="match status" value="3"/>
</dbReference>
<sequence>MNRPIREIFDPLEARDFSRQQREAFELGRAWLRAPDRQVFRLFGLAGAGKTTLARSLARLAPGRVSFGAPTGKAALRMRQTGCRGAMTLHAMLYTPKFHKDGSVSFVLNLVDGPTLDAALIVVDEASMVNDELTRALLSLGRPILALGDPAQLPPPDGAGALTDAEPDYFLTEIHRQAEGSPIIELARRVREGEAPRHGDWGGVRVIPRGVLGADEVLAFDAVIVGRNDTRSAMNRRLRAALGHGGSVPGVGEKIVCCRNDRTIGIFNGEVFHIRGLGRARARNTVKLDIVSEEGGAERSVLVRLEHFMGGALSVKERRASQHFEWGYAITCHKAQGSAWDRVLAYDESACFGEQASRWLYTAITRAREQITIVR</sequence>
<dbReference type="InterPro" id="IPR027785">
    <property type="entry name" value="UvrD-like_helicase_C"/>
</dbReference>
<dbReference type="EMBL" id="QFPW01000010">
    <property type="protein sequence ID" value="PZQ48749.1"/>
    <property type="molecule type" value="Genomic_DNA"/>
</dbReference>
<comment type="caution">
    <text evidence="2">The sequence shown here is derived from an EMBL/GenBank/DDBJ whole genome shotgun (WGS) entry which is preliminary data.</text>
</comment>
<dbReference type="Pfam" id="PF13604">
    <property type="entry name" value="AAA_30"/>
    <property type="match status" value="1"/>
</dbReference>
<dbReference type="GO" id="GO:0005524">
    <property type="term" value="F:ATP binding"/>
    <property type="evidence" value="ECO:0007669"/>
    <property type="project" value="UniProtKB-KW"/>
</dbReference>
<dbReference type="Pfam" id="PF13538">
    <property type="entry name" value="UvrD_C_2"/>
    <property type="match status" value="1"/>
</dbReference>
<evidence type="ECO:0000313" key="2">
    <source>
        <dbReference type="EMBL" id="PZQ48749.1"/>
    </source>
</evidence>
<feature type="domain" description="UvrD-like helicase C-terminal" evidence="1">
    <location>
        <begin position="327"/>
        <end position="374"/>
    </location>
</feature>
<evidence type="ECO:0000259" key="1">
    <source>
        <dbReference type="Pfam" id="PF13538"/>
    </source>
</evidence>
<dbReference type="AlphaFoldDB" id="A0A2W5N8Y3"/>
<dbReference type="InterPro" id="IPR027417">
    <property type="entry name" value="P-loop_NTPase"/>
</dbReference>
<protein>
    <submittedName>
        <fullName evidence="2">ATP-binding protein</fullName>
    </submittedName>
</protein>
<keyword evidence="2" id="KW-0547">Nucleotide-binding</keyword>
<dbReference type="CDD" id="cd18809">
    <property type="entry name" value="SF1_C_RecD"/>
    <property type="match status" value="1"/>
</dbReference>
<organism evidence="2 3">
    <name type="scientific">Rhodovulum sulfidophilum</name>
    <name type="common">Rhodobacter sulfidophilus</name>
    <dbReference type="NCBI Taxonomy" id="35806"/>
    <lineage>
        <taxon>Bacteria</taxon>
        <taxon>Pseudomonadati</taxon>
        <taxon>Pseudomonadota</taxon>
        <taxon>Alphaproteobacteria</taxon>
        <taxon>Rhodobacterales</taxon>
        <taxon>Paracoccaceae</taxon>
        <taxon>Rhodovulum</taxon>
    </lineage>
</organism>
<keyword evidence="2" id="KW-0067">ATP-binding</keyword>
<evidence type="ECO:0000313" key="3">
    <source>
        <dbReference type="Proteomes" id="UP000249185"/>
    </source>
</evidence>
<dbReference type="SUPFAM" id="SSF52540">
    <property type="entry name" value="P-loop containing nucleoside triphosphate hydrolases"/>
    <property type="match status" value="2"/>
</dbReference>
<reference evidence="2 3" key="1">
    <citation type="submission" date="2017-08" db="EMBL/GenBank/DDBJ databases">
        <title>Infants hospitalized years apart are colonized by the same room-sourced microbial strains.</title>
        <authorList>
            <person name="Brooks B."/>
            <person name="Olm M.R."/>
            <person name="Firek B.A."/>
            <person name="Baker R."/>
            <person name="Thomas B.C."/>
            <person name="Morowitz M.J."/>
            <person name="Banfield J.F."/>
        </authorList>
    </citation>
    <scope>NUCLEOTIDE SEQUENCE [LARGE SCALE GENOMIC DNA]</scope>
    <source>
        <strain evidence="2">S2_005_002_R2_34</strain>
    </source>
</reference>
<dbReference type="Proteomes" id="UP000249185">
    <property type="component" value="Unassembled WGS sequence"/>
</dbReference>
<dbReference type="Gene3D" id="2.30.30.940">
    <property type="match status" value="1"/>
</dbReference>
<gene>
    <name evidence="2" type="ORF">DI556_13100</name>
</gene>